<evidence type="ECO:0000256" key="2">
    <source>
        <dbReference type="SAM" id="Phobius"/>
    </source>
</evidence>
<keyword evidence="2" id="KW-0812">Transmembrane</keyword>
<feature type="region of interest" description="Disordered" evidence="1">
    <location>
        <begin position="1"/>
        <end position="37"/>
    </location>
</feature>
<protein>
    <recommendedName>
        <fullName evidence="3">FIMAH domain-containing protein</fullName>
    </recommendedName>
</protein>
<keyword evidence="2" id="KW-0472">Membrane</keyword>
<gene>
    <name evidence="4" type="ORF">HCJ94_26450</name>
</gene>
<sequence>MSATPDPRDAEWADPPAGSSPARASGSRHRAPDDGRRLMWGALGGAGVVLAVAVVAVSCSGGDPAPGPAGAFATPGETITVEATEVPAEEVSPSPSRSASPSPSSRPAVRPADLLAGLRATVDSLERDRQLRRDAGKELGRRLREVSDRLAAGDEDKAREKLREFAETLVDLRSENKIDASGYETLATLTRQLAQALSAG</sequence>
<organism evidence="4 5">
    <name type="scientific">Micromonospora thermarum</name>
    <dbReference type="NCBI Taxonomy" id="2720024"/>
    <lineage>
        <taxon>Bacteria</taxon>
        <taxon>Bacillati</taxon>
        <taxon>Actinomycetota</taxon>
        <taxon>Actinomycetes</taxon>
        <taxon>Micromonosporales</taxon>
        <taxon>Micromonosporaceae</taxon>
        <taxon>Micromonospora</taxon>
    </lineage>
</organism>
<feature type="domain" description="FIMAH" evidence="3">
    <location>
        <begin position="115"/>
        <end position="193"/>
    </location>
</feature>
<evidence type="ECO:0000313" key="4">
    <source>
        <dbReference type="EMBL" id="NJP35413.1"/>
    </source>
</evidence>
<dbReference type="Proteomes" id="UP000783871">
    <property type="component" value="Unassembled WGS sequence"/>
</dbReference>
<feature type="compositionally biased region" description="Low complexity" evidence="1">
    <location>
        <begin position="15"/>
        <end position="25"/>
    </location>
</feature>
<dbReference type="Pfam" id="PF22888">
    <property type="entry name" value="FIMAH"/>
    <property type="match status" value="1"/>
</dbReference>
<keyword evidence="5" id="KW-1185">Reference proteome</keyword>
<dbReference type="InterPro" id="IPR054470">
    <property type="entry name" value="FIMAH_dom"/>
</dbReference>
<name>A0ABX0ZD49_9ACTN</name>
<comment type="caution">
    <text evidence="4">The sequence shown here is derived from an EMBL/GenBank/DDBJ whole genome shotgun (WGS) entry which is preliminary data.</text>
</comment>
<keyword evidence="2" id="KW-1133">Transmembrane helix</keyword>
<feature type="compositionally biased region" description="Basic and acidic residues" evidence="1">
    <location>
        <begin position="1"/>
        <end position="11"/>
    </location>
</feature>
<reference evidence="4 5" key="1">
    <citation type="submission" date="2020-03" db="EMBL/GenBank/DDBJ databases">
        <title>WGS of actinomycetes isolated from Thailand.</title>
        <authorList>
            <person name="Thawai C."/>
        </authorList>
    </citation>
    <scope>NUCLEOTIDE SEQUENCE [LARGE SCALE GENOMIC DNA]</scope>
    <source>
        <strain evidence="4 5">HSS6-12</strain>
    </source>
</reference>
<evidence type="ECO:0000313" key="5">
    <source>
        <dbReference type="Proteomes" id="UP000783871"/>
    </source>
</evidence>
<proteinExistence type="predicted"/>
<feature type="region of interest" description="Disordered" evidence="1">
    <location>
        <begin position="86"/>
        <end position="110"/>
    </location>
</feature>
<feature type="transmembrane region" description="Helical" evidence="2">
    <location>
        <begin position="38"/>
        <end position="57"/>
    </location>
</feature>
<evidence type="ECO:0000259" key="3">
    <source>
        <dbReference type="Pfam" id="PF22888"/>
    </source>
</evidence>
<evidence type="ECO:0000256" key="1">
    <source>
        <dbReference type="SAM" id="MobiDB-lite"/>
    </source>
</evidence>
<dbReference type="RefSeq" id="WP_168003756.1">
    <property type="nucleotide sequence ID" value="NZ_JAATEO010000042.1"/>
</dbReference>
<accession>A0ABX0ZD49</accession>
<dbReference type="EMBL" id="JAATEO010000042">
    <property type="protein sequence ID" value="NJP35413.1"/>
    <property type="molecule type" value="Genomic_DNA"/>
</dbReference>